<gene>
    <name evidence="2" type="ORF">AVDCRST_MAG93-8415</name>
</gene>
<evidence type="ECO:0000313" key="2">
    <source>
        <dbReference type="EMBL" id="CAA9370803.1"/>
    </source>
</evidence>
<feature type="region of interest" description="Disordered" evidence="1">
    <location>
        <begin position="49"/>
        <end position="79"/>
    </location>
</feature>
<dbReference type="EMBL" id="CADCTR010002839">
    <property type="protein sequence ID" value="CAA9370803.1"/>
    <property type="molecule type" value="Genomic_DNA"/>
</dbReference>
<reference evidence="2" key="1">
    <citation type="submission" date="2020-02" db="EMBL/GenBank/DDBJ databases">
        <authorList>
            <person name="Meier V. D."/>
        </authorList>
    </citation>
    <scope>NUCLEOTIDE SEQUENCE</scope>
    <source>
        <strain evidence="2">AVDCRST_MAG93</strain>
    </source>
</reference>
<evidence type="ECO:0000256" key="1">
    <source>
        <dbReference type="SAM" id="MobiDB-lite"/>
    </source>
</evidence>
<accession>A0A6J4MWM5</accession>
<sequence length="79" mass="9191">MNRPRMAQLVEKYLRSVITRKEEHPLRARWTRSRPSFGTAPFAVDYRHVEDPPLPELPTSPTLAYTGGKNRRSQALHNH</sequence>
<feature type="compositionally biased region" description="Basic residues" evidence="1">
    <location>
        <begin position="69"/>
        <end position="79"/>
    </location>
</feature>
<dbReference type="AlphaFoldDB" id="A0A6J4MWM5"/>
<name>A0A6J4MWM5_9CHLR</name>
<proteinExistence type="predicted"/>
<protein>
    <submittedName>
        <fullName evidence="2">Uncharacterized protein</fullName>
    </submittedName>
</protein>
<organism evidence="2">
    <name type="scientific">uncultured Chloroflexia bacterium</name>
    <dbReference type="NCBI Taxonomy" id="1672391"/>
    <lineage>
        <taxon>Bacteria</taxon>
        <taxon>Bacillati</taxon>
        <taxon>Chloroflexota</taxon>
        <taxon>Chloroflexia</taxon>
        <taxon>environmental samples</taxon>
    </lineage>
</organism>